<dbReference type="Pfam" id="PF00126">
    <property type="entry name" value="HTH_1"/>
    <property type="match status" value="1"/>
</dbReference>
<evidence type="ECO:0000256" key="3">
    <source>
        <dbReference type="ARBA" id="ARBA00023125"/>
    </source>
</evidence>
<dbReference type="PANTHER" id="PTHR30126">
    <property type="entry name" value="HTH-TYPE TRANSCRIPTIONAL REGULATOR"/>
    <property type="match status" value="1"/>
</dbReference>
<dbReference type="EMBL" id="JAPDDP010000002">
    <property type="protein sequence ID" value="MDA0178921.1"/>
    <property type="molecule type" value="Genomic_DNA"/>
</dbReference>
<proteinExistence type="inferred from homology"/>
<dbReference type="PRINTS" id="PR00039">
    <property type="entry name" value="HTHLYSR"/>
</dbReference>
<dbReference type="InterPro" id="IPR036388">
    <property type="entry name" value="WH-like_DNA-bd_sf"/>
</dbReference>
<evidence type="ECO:0000313" key="6">
    <source>
        <dbReference type="EMBL" id="MDA0178921.1"/>
    </source>
</evidence>
<evidence type="ECO:0000256" key="1">
    <source>
        <dbReference type="ARBA" id="ARBA00009437"/>
    </source>
</evidence>
<dbReference type="InterPro" id="IPR036390">
    <property type="entry name" value="WH_DNA-bd_sf"/>
</dbReference>
<organism evidence="6 7">
    <name type="scientific">Solirubrobacter phytolaccae</name>
    <dbReference type="NCBI Taxonomy" id="1404360"/>
    <lineage>
        <taxon>Bacteria</taxon>
        <taxon>Bacillati</taxon>
        <taxon>Actinomycetota</taxon>
        <taxon>Thermoleophilia</taxon>
        <taxon>Solirubrobacterales</taxon>
        <taxon>Solirubrobacteraceae</taxon>
        <taxon>Solirubrobacter</taxon>
    </lineage>
</organism>
<dbReference type="RefSeq" id="WP_270023187.1">
    <property type="nucleotide sequence ID" value="NZ_JAPDDP010000002.1"/>
</dbReference>
<keyword evidence="7" id="KW-1185">Reference proteome</keyword>
<dbReference type="SUPFAM" id="SSF46785">
    <property type="entry name" value="Winged helix' DNA-binding domain"/>
    <property type="match status" value="1"/>
</dbReference>
<dbReference type="AlphaFoldDB" id="A0A9X3N3R8"/>
<dbReference type="InterPro" id="IPR005119">
    <property type="entry name" value="LysR_subst-bd"/>
</dbReference>
<dbReference type="Pfam" id="PF03466">
    <property type="entry name" value="LysR_substrate"/>
    <property type="match status" value="1"/>
</dbReference>
<dbReference type="InterPro" id="IPR000847">
    <property type="entry name" value="LysR_HTH_N"/>
</dbReference>
<dbReference type="Gene3D" id="1.10.10.10">
    <property type="entry name" value="Winged helix-like DNA-binding domain superfamily/Winged helix DNA-binding domain"/>
    <property type="match status" value="1"/>
</dbReference>
<protein>
    <submittedName>
        <fullName evidence="6">LysR family transcriptional regulator</fullName>
    </submittedName>
</protein>
<accession>A0A9X3N3R8</accession>
<dbReference type="PANTHER" id="PTHR30126:SF40">
    <property type="entry name" value="HTH-TYPE TRANSCRIPTIONAL REGULATOR GLTR"/>
    <property type="match status" value="1"/>
</dbReference>
<dbReference type="Proteomes" id="UP001147653">
    <property type="component" value="Unassembled WGS sequence"/>
</dbReference>
<dbReference type="CDD" id="cd05466">
    <property type="entry name" value="PBP2_LTTR_substrate"/>
    <property type="match status" value="1"/>
</dbReference>
<evidence type="ECO:0000313" key="7">
    <source>
        <dbReference type="Proteomes" id="UP001147653"/>
    </source>
</evidence>
<name>A0A9X3N3R8_9ACTN</name>
<comment type="similarity">
    <text evidence="1">Belongs to the LysR transcriptional regulatory family.</text>
</comment>
<dbReference type="FunFam" id="1.10.10.10:FF:000001">
    <property type="entry name" value="LysR family transcriptional regulator"/>
    <property type="match status" value="1"/>
</dbReference>
<comment type="caution">
    <text evidence="6">The sequence shown here is derived from an EMBL/GenBank/DDBJ whole genome shotgun (WGS) entry which is preliminary data.</text>
</comment>
<sequence length="268" mass="27657">MDPRFLRTFVRVVRLGSFSAAARELGYTQSGVSQHIAVLEGDVGVPLLTRRPVGVTEAGARLLEHAEPILLRLDAARADVARVAAGPPSQLRIGATPLACGFAAELVAPALAVTVRVSARDEIARAVAVGELDAGVVDGVAAPNDPLRLPETGARVARSLEEPLAVAVADDHPLAGRSITLDGLVDARWIDAPTICAPLADLASLARAEGFRAALTYDGADVAGLLALVAAGHGLALLPERALTGVAALPVIAPALVHRTEWLTDNYG</sequence>
<evidence type="ECO:0000256" key="2">
    <source>
        <dbReference type="ARBA" id="ARBA00023015"/>
    </source>
</evidence>
<feature type="domain" description="HTH lysR-type" evidence="5">
    <location>
        <begin position="1"/>
        <end position="56"/>
    </location>
</feature>
<dbReference type="SUPFAM" id="SSF53850">
    <property type="entry name" value="Periplasmic binding protein-like II"/>
    <property type="match status" value="1"/>
</dbReference>
<gene>
    <name evidence="6" type="ORF">OJ997_01340</name>
</gene>
<evidence type="ECO:0000259" key="5">
    <source>
        <dbReference type="PROSITE" id="PS50931"/>
    </source>
</evidence>
<dbReference type="GO" id="GO:0003700">
    <property type="term" value="F:DNA-binding transcription factor activity"/>
    <property type="evidence" value="ECO:0007669"/>
    <property type="project" value="InterPro"/>
</dbReference>
<dbReference type="GO" id="GO:0000976">
    <property type="term" value="F:transcription cis-regulatory region binding"/>
    <property type="evidence" value="ECO:0007669"/>
    <property type="project" value="TreeGrafter"/>
</dbReference>
<evidence type="ECO:0000256" key="4">
    <source>
        <dbReference type="ARBA" id="ARBA00023163"/>
    </source>
</evidence>
<dbReference type="Gene3D" id="3.40.190.290">
    <property type="match status" value="1"/>
</dbReference>
<keyword evidence="3" id="KW-0238">DNA-binding</keyword>
<dbReference type="PROSITE" id="PS50931">
    <property type="entry name" value="HTH_LYSR"/>
    <property type="match status" value="1"/>
</dbReference>
<keyword evidence="2" id="KW-0805">Transcription regulation</keyword>
<reference evidence="6" key="1">
    <citation type="submission" date="2022-10" db="EMBL/GenBank/DDBJ databases">
        <title>The WGS of Solirubrobacter phytolaccae KCTC 29190.</title>
        <authorList>
            <person name="Jiang Z."/>
        </authorList>
    </citation>
    <scope>NUCLEOTIDE SEQUENCE</scope>
    <source>
        <strain evidence="6">KCTC 29190</strain>
    </source>
</reference>
<keyword evidence="4" id="KW-0804">Transcription</keyword>